<proteinExistence type="predicted"/>
<name>A0A9P5P5L5_9AGAR</name>
<feature type="signal peptide" evidence="2">
    <location>
        <begin position="1"/>
        <end position="23"/>
    </location>
</feature>
<feature type="chain" id="PRO_5040431904" evidence="2">
    <location>
        <begin position="24"/>
        <end position="84"/>
    </location>
</feature>
<sequence length="84" mass="8809">MRFITFAATTLLGCLLSSGICAATPISTRGSSISQEITARSPTPNHSLDCQIRWISLPGAENPEKLAPDGVRQPSGGDPGRESL</sequence>
<evidence type="ECO:0000256" key="2">
    <source>
        <dbReference type="SAM" id="SignalP"/>
    </source>
</evidence>
<organism evidence="3 4">
    <name type="scientific">Rhodocollybia butyracea</name>
    <dbReference type="NCBI Taxonomy" id="206335"/>
    <lineage>
        <taxon>Eukaryota</taxon>
        <taxon>Fungi</taxon>
        <taxon>Dikarya</taxon>
        <taxon>Basidiomycota</taxon>
        <taxon>Agaricomycotina</taxon>
        <taxon>Agaricomycetes</taxon>
        <taxon>Agaricomycetidae</taxon>
        <taxon>Agaricales</taxon>
        <taxon>Marasmiineae</taxon>
        <taxon>Omphalotaceae</taxon>
        <taxon>Rhodocollybia</taxon>
    </lineage>
</organism>
<dbReference type="EMBL" id="JADNRY010000644">
    <property type="protein sequence ID" value="KAF9032087.1"/>
    <property type="molecule type" value="Genomic_DNA"/>
</dbReference>
<accession>A0A9P5P5L5</accession>
<evidence type="ECO:0000313" key="4">
    <source>
        <dbReference type="Proteomes" id="UP000772434"/>
    </source>
</evidence>
<gene>
    <name evidence="3" type="ORF">BDP27DRAFT_1436047</name>
</gene>
<comment type="caution">
    <text evidence="3">The sequence shown here is derived from an EMBL/GenBank/DDBJ whole genome shotgun (WGS) entry which is preliminary data.</text>
</comment>
<feature type="region of interest" description="Disordered" evidence="1">
    <location>
        <begin position="60"/>
        <end position="84"/>
    </location>
</feature>
<keyword evidence="2" id="KW-0732">Signal</keyword>
<protein>
    <submittedName>
        <fullName evidence="3">Uncharacterized protein</fullName>
    </submittedName>
</protein>
<dbReference type="Proteomes" id="UP000772434">
    <property type="component" value="Unassembled WGS sequence"/>
</dbReference>
<evidence type="ECO:0000256" key="1">
    <source>
        <dbReference type="SAM" id="MobiDB-lite"/>
    </source>
</evidence>
<keyword evidence="4" id="KW-1185">Reference proteome</keyword>
<evidence type="ECO:0000313" key="3">
    <source>
        <dbReference type="EMBL" id="KAF9032087.1"/>
    </source>
</evidence>
<reference evidence="3" key="1">
    <citation type="submission" date="2020-11" db="EMBL/GenBank/DDBJ databases">
        <authorList>
            <consortium name="DOE Joint Genome Institute"/>
            <person name="Ahrendt S."/>
            <person name="Riley R."/>
            <person name="Andreopoulos W."/>
            <person name="Labutti K."/>
            <person name="Pangilinan J."/>
            <person name="Ruiz-Duenas F.J."/>
            <person name="Barrasa J.M."/>
            <person name="Sanchez-Garcia M."/>
            <person name="Camarero S."/>
            <person name="Miyauchi S."/>
            <person name="Serrano A."/>
            <person name="Linde D."/>
            <person name="Babiker R."/>
            <person name="Drula E."/>
            <person name="Ayuso-Fernandez I."/>
            <person name="Pacheco R."/>
            <person name="Padilla G."/>
            <person name="Ferreira P."/>
            <person name="Barriuso J."/>
            <person name="Kellner H."/>
            <person name="Castanera R."/>
            <person name="Alfaro M."/>
            <person name="Ramirez L."/>
            <person name="Pisabarro A.G."/>
            <person name="Kuo A."/>
            <person name="Tritt A."/>
            <person name="Lipzen A."/>
            <person name="He G."/>
            <person name="Yan M."/>
            <person name="Ng V."/>
            <person name="Cullen D."/>
            <person name="Martin F."/>
            <person name="Rosso M.-N."/>
            <person name="Henrissat B."/>
            <person name="Hibbett D."/>
            <person name="Martinez A.T."/>
            <person name="Grigoriev I.V."/>
        </authorList>
    </citation>
    <scope>NUCLEOTIDE SEQUENCE</scope>
    <source>
        <strain evidence="3">AH 40177</strain>
    </source>
</reference>
<dbReference type="AlphaFoldDB" id="A0A9P5P5L5"/>